<dbReference type="EC" id="2.4.1.109" evidence="4 15"/>
<feature type="transmembrane region" description="Helical" evidence="15">
    <location>
        <begin position="69"/>
        <end position="86"/>
    </location>
</feature>
<name>A0A9W4TXP8_9ASCO</name>
<dbReference type="Pfam" id="PF02815">
    <property type="entry name" value="MIR"/>
    <property type="match status" value="1"/>
</dbReference>
<evidence type="ECO:0000256" key="5">
    <source>
        <dbReference type="ARBA" id="ARBA00022676"/>
    </source>
</evidence>
<evidence type="ECO:0000256" key="1">
    <source>
        <dbReference type="ARBA" id="ARBA00004477"/>
    </source>
</evidence>
<feature type="transmembrane region" description="Helical" evidence="15">
    <location>
        <begin position="258"/>
        <end position="278"/>
    </location>
</feature>
<comment type="similarity">
    <text evidence="3 15">Belongs to the glycosyltransferase 39 family.</text>
</comment>
<dbReference type="SMART" id="SM00472">
    <property type="entry name" value="MIR"/>
    <property type="match status" value="3"/>
</dbReference>
<dbReference type="SUPFAM" id="SSF82109">
    <property type="entry name" value="MIR domain"/>
    <property type="match status" value="1"/>
</dbReference>
<keyword evidence="10 15" id="KW-1133">Transmembrane helix</keyword>
<dbReference type="GO" id="GO:0004169">
    <property type="term" value="F:dolichyl-phosphate-mannose-protein mannosyltransferase activity"/>
    <property type="evidence" value="ECO:0007669"/>
    <property type="project" value="UniProtKB-UniRule"/>
</dbReference>
<evidence type="ECO:0000256" key="16">
    <source>
        <dbReference type="SAM" id="MobiDB-lite"/>
    </source>
</evidence>
<feature type="domain" description="MIR" evidence="17">
    <location>
        <begin position="344"/>
        <end position="398"/>
    </location>
</feature>
<proteinExistence type="inferred from homology"/>
<comment type="caution">
    <text evidence="18">The sequence shown here is derived from an EMBL/GenBank/DDBJ whole genome shotgun (WGS) entry which is preliminary data.</text>
</comment>
<comment type="function">
    <text evidence="15">Transfers mannose from Dol-P-mannose to Ser or Thr residues on proteins.</text>
</comment>
<protein>
    <recommendedName>
        <fullName evidence="4 15">Dolichyl-phosphate-mannose--protein mannosyltransferase</fullName>
        <ecNumber evidence="4 15">2.4.1.109</ecNumber>
    </recommendedName>
</protein>
<dbReference type="InterPro" id="IPR036300">
    <property type="entry name" value="MIR_dom_sf"/>
</dbReference>
<dbReference type="OrthoDB" id="292747at2759"/>
<feature type="region of interest" description="Disordered" evidence="16">
    <location>
        <begin position="769"/>
        <end position="838"/>
    </location>
</feature>
<evidence type="ECO:0000256" key="4">
    <source>
        <dbReference type="ARBA" id="ARBA00012839"/>
    </source>
</evidence>
<dbReference type="AlphaFoldDB" id="A0A9W4TXP8"/>
<comment type="pathway">
    <text evidence="2 15">Protein modification; protein glycosylation.</text>
</comment>
<feature type="transmembrane region" description="Helical" evidence="15">
    <location>
        <begin position="678"/>
        <end position="697"/>
    </location>
</feature>
<keyword evidence="19" id="KW-1185">Reference proteome</keyword>
<evidence type="ECO:0000313" key="19">
    <source>
        <dbReference type="Proteomes" id="UP001152885"/>
    </source>
</evidence>
<keyword evidence="12" id="KW-0325">Glycoprotein</keyword>
<dbReference type="PANTHER" id="PTHR10050:SF50">
    <property type="entry name" value="DOLICHYL-PHOSPHATE-MANNOSE--PROTEIN MANNOSYLTRANSFERASE 1-RELATED"/>
    <property type="match status" value="1"/>
</dbReference>
<dbReference type="InterPro" id="IPR003342">
    <property type="entry name" value="ArnT-like_N"/>
</dbReference>
<keyword evidence="5 15" id="KW-0328">Glycosyltransferase</keyword>
<dbReference type="Proteomes" id="UP001152885">
    <property type="component" value="Unassembled WGS sequence"/>
</dbReference>
<feature type="transmembrane region" description="Helical" evidence="15">
    <location>
        <begin position="607"/>
        <end position="628"/>
    </location>
</feature>
<evidence type="ECO:0000256" key="15">
    <source>
        <dbReference type="RuleBase" id="RU367007"/>
    </source>
</evidence>
<feature type="transmembrane region" description="Helical" evidence="15">
    <location>
        <begin position="183"/>
        <end position="200"/>
    </location>
</feature>
<sequence>MAKKSSSPTATKLKSAALKHNKTLKDDDNVLTLDPLVEPLFQKGYIREYLITTPTTTLLKKRQLKNKELLFFIIPLIVISIFVRLSNLSNPNSVVFDEVHFGGFAKKYILGTYFMDVHPPLAKMLYAAVGSLGGFKGDFDFKSIGDKFPDTTPYVFMRQFPAILGIGTVLLCYLTLRQSGVRPIIAFITSLLLIIENSNVTISRYILLDSPLVFFIASSIYAFKKFEIQIPFSVGWFRALIATGIALGLALSSKWVGLFTVAWVGCLCLYQLWFLIGDLSVNTKKVWAHFFLRGILLLGIPLALYFGFFAIHFKLLKNEGDGAAFMSSAFRAGLNGNKIPTDITAEVGLGSVVTIRHMDTQGGYLHSHDHFYPTGSKQQQITLYPHLDSNNKWLIEPYNGTIHNITFVPLINGMKIRLKHLNTGRRLHSHDEKPPVSERDWQKEASCYGYEGFEGDANDDFVVEIVNHRTEPGQAQAFVKALKTVFRLRHAMTGHYLFSSEVKLPDWGFGQQEVSTASSGKRHLTHWYIETNENSILPKSQQTIINYPKLSLWKKFIESHRKMWKINSGLTDHHHWQSSPTEWPFLLRGINYWGNDHKQVYLLGNAVTWWSTTAIIFAFIIYSGISILNWHLGGSISTNKHVFNFNVQLFSYVLGWGLHYLPFFIMGRQLFLHHYLPALYFGILALGQFFELFTSYLTAQNKIVNKIGYFILAVFVSLGFVFYLNYSSLIYGTPWTKSSCELSRPFSSWDFDCNTFYKSLDQYLIEEESASSSNKPSKETETVKAEAKQTPKSKPKLAKKEPHIESPPNPKKAVNPEKLNEQLAPPAIDDKIKTPKKR</sequence>
<feature type="transmembrane region" description="Helical" evidence="15">
    <location>
        <begin position="235"/>
        <end position="252"/>
    </location>
</feature>
<accession>A0A9W4TXP8</accession>
<feature type="domain" description="MIR" evidence="17">
    <location>
        <begin position="407"/>
        <end position="466"/>
    </location>
</feature>
<keyword evidence="7 15" id="KW-0812">Transmembrane</keyword>
<feature type="transmembrane region" description="Helical" evidence="15">
    <location>
        <begin position="709"/>
        <end position="731"/>
    </location>
</feature>
<dbReference type="Pfam" id="PF16192">
    <property type="entry name" value="PMT_4TMC"/>
    <property type="match status" value="1"/>
</dbReference>
<dbReference type="CDD" id="cd23283">
    <property type="entry name" value="beta-trefoil_MIR_PMT1-like"/>
    <property type="match status" value="1"/>
</dbReference>
<feature type="domain" description="MIR" evidence="17">
    <location>
        <begin position="476"/>
        <end position="532"/>
    </location>
</feature>
<evidence type="ECO:0000256" key="3">
    <source>
        <dbReference type="ARBA" id="ARBA00007222"/>
    </source>
</evidence>
<evidence type="ECO:0000256" key="8">
    <source>
        <dbReference type="ARBA" id="ARBA00022737"/>
    </source>
</evidence>
<dbReference type="GO" id="GO:0005789">
    <property type="term" value="C:endoplasmic reticulum membrane"/>
    <property type="evidence" value="ECO:0007669"/>
    <property type="project" value="UniProtKB-SubCell"/>
</dbReference>
<dbReference type="PANTHER" id="PTHR10050">
    <property type="entry name" value="DOLICHYL-PHOSPHATE-MANNOSE--PROTEIN MANNOSYLTRANSFERASE"/>
    <property type="match status" value="1"/>
</dbReference>
<dbReference type="Pfam" id="PF02366">
    <property type="entry name" value="PMT"/>
    <property type="match status" value="1"/>
</dbReference>
<keyword evidence="6 15" id="KW-0808">Transferase</keyword>
<feature type="transmembrane region" description="Helical" evidence="15">
    <location>
        <begin position="290"/>
        <end position="311"/>
    </location>
</feature>
<evidence type="ECO:0000256" key="9">
    <source>
        <dbReference type="ARBA" id="ARBA00022824"/>
    </source>
</evidence>
<dbReference type="PROSITE" id="PS50919">
    <property type="entry name" value="MIR"/>
    <property type="match status" value="3"/>
</dbReference>
<evidence type="ECO:0000256" key="10">
    <source>
        <dbReference type="ARBA" id="ARBA00022989"/>
    </source>
</evidence>
<keyword evidence="11 15" id="KW-0472">Membrane</keyword>
<reference evidence="18" key="1">
    <citation type="submission" date="2022-12" db="EMBL/GenBank/DDBJ databases">
        <authorList>
            <person name="Brejova B."/>
        </authorList>
    </citation>
    <scope>NUCLEOTIDE SEQUENCE</scope>
</reference>
<evidence type="ECO:0000256" key="6">
    <source>
        <dbReference type="ARBA" id="ARBA00022679"/>
    </source>
</evidence>
<evidence type="ECO:0000256" key="14">
    <source>
        <dbReference type="ARBA" id="ARBA00045102"/>
    </source>
</evidence>
<evidence type="ECO:0000256" key="7">
    <source>
        <dbReference type="ARBA" id="ARBA00022692"/>
    </source>
</evidence>
<comment type="catalytic activity">
    <reaction evidence="13 15">
        <text>a di-trans,poly-cis-dolichyl beta-D-mannosyl phosphate + L-threonyl-[protein] = 3-O-(alpha-D-mannosyl)-L-threonyl-[protein] + a di-trans,poly-cis-dolichyl phosphate + H(+)</text>
        <dbReference type="Rhea" id="RHEA:53396"/>
        <dbReference type="Rhea" id="RHEA-COMP:11060"/>
        <dbReference type="Rhea" id="RHEA-COMP:13547"/>
        <dbReference type="Rhea" id="RHEA-COMP:19498"/>
        <dbReference type="Rhea" id="RHEA-COMP:19501"/>
        <dbReference type="ChEBI" id="CHEBI:15378"/>
        <dbReference type="ChEBI" id="CHEBI:30013"/>
        <dbReference type="ChEBI" id="CHEBI:57683"/>
        <dbReference type="ChEBI" id="CHEBI:58211"/>
        <dbReference type="ChEBI" id="CHEBI:137323"/>
        <dbReference type="EC" id="2.4.1.109"/>
    </reaction>
</comment>
<evidence type="ECO:0000313" key="18">
    <source>
        <dbReference type="EMBL" id="CAI5760298.1"/>
    </source>
</evidence>
<comment type="catalytic activity">
    <reaction evidence="14 15">
        <text>a di-trans,poly-cis-dolichyl beta-D-mannosyl phosphate + L-seryl-[protein] = 3-O-(alpha-D-mannosyl)-L-seryl-[protein] + a di-trans,poly-cis-dolichyl phosphate + H(+)</text>
        <dbReference type="Rhea" id="RHEA:17377"/>
        <dbReference type="Rhea" id="RHEA-COMP:9863"/>
        <dbReference type="Rhea" id="RHEA-COMP:13546"/>
        <dbReference type="Rhea" id="RHEA-COMP:19498"/>
        <dbReference type="Rhea" id="RHEA-COMP:19501"/>
        <dbReference type="ChEBI" id="CHEBI:15378"/>
        <dbReference type="ChEBI" id="CHEBI:29999"/>
        <dbReference type="ChEBI" id="CHEBI:57683"/>
        <dbReference type="ChEBI" id="CHEBI:58211"/>
        <dbReference type="ChEBI" id="CHEBI:137321"/>
        <dbReference type="EC" id="2.4.1.109"/>
    </reaction>
</comment>
<gene>
    <name evidence="18" type="ORF">CANVERA_P4808</name>
</gene>
<keyword evidence="9 15" id="KW-0256">Endoplasmic reticulum</keyword>
<feature type="compositionally biased region" description="Basic and acidic residues" evidence="16">
    <location>
        <begin position="776"/>
        <end position="789"/>
    </location>
</feature>
<evidence type="ECO:0000256" key="12">
    <source>
        <dbReference type="ARBA" id="ARBA00023180"/>
    </source>
</evidence>
<feature type="transmembrane region" description="Helical" evidence="15">
    <location>
        <begin position="649"/>
        <end position="666"/>
    </location>
</feature>
<evidence type="ECO:0000259" key="17">
    <source>
        <dbReference type="PROSITE" id="PS50919"/>
    </source>
</evidence>
<evidence type="ECO:0000256" key="2">
    <source>
        <dbReference type="ARBA" id="ARBA00004922"/>
    </source>
</evidence>
<evidence type="ECO:0000256" key="11">
    <source>
        <dbReference type="ARBA" id="ARBA00023136"/>
    </source>
</evidence>
<feature type="compositionally biased region" description="Basic and acidic residues" evidence="16">
    <location>
        <begin position="828"/>
        <end position="838"/>
    </location>
</feature>
<dbReference type="Gene3D" id="2.80.10.50">
    <property type="match status" value="1"/>
</dbReference>
<dbReference type="InterPro" id="IPR027005">
    <property type="entry name" value="PMT-like"/>
</dbReference>
<dbReference type="InterPro" id="IPR016093">
    <property type="entry name" value="MIR_motif"/>
</dbReference>
<dbReference type="EMBL" id="CANTUO010000006">
    <property type="protein sequence ID" value="CAI5760298.1"/>
    <property type="molecule type" value="Genomic_DNA"/>
</dbReference>
<comment type="subcellular location">
    <subcellularLocation>
        <location evidence="1 15">Endoplasmic reticulum membrane</location>
        <topology evidence="1 15">Multi-pass membrane protein</topology>
    </subcellularLocation>
</comment>
<evidence type="ECO:0000256" key="13">
    <source>
        <dbReference type="ARBA" id="ARBA00045085"/>
    </source>
</evidence>
<feature type="transmembrane region" description="Helical" evidence="15">
    <location>
        <begin position="156"/>
        <end position="176"/>
    </location>
</feature>
<dbReference type="InterPro" id="IPR032421">
    <property type="entry name" value="PMT_4TMC"/>
</dbReference>
<keyword evidence="8" id="KW-0677">Repeat</keyword>
<organism evidence="18 19">
    <name type="scientific">Candida verbasci</name>
    <dbReference type="NCBI Taxonomy" id="1227364"/>
    <lineage>
        <taxon>Eukaryota</taxon>
        <taxon>Fungi</taxon>
        <taxon>Dikarya</taxon>
        <taxon>Ascomycota</taxon>
        <taxon>Saccharomycotina</taxon>
        <taxon>Pichiomycetes</taxon>
        <taxon>Debaryomycetaceae</taxon>
        <taxon>Candida/Lodderomyces clade</taxon>
        <taxon>Candida</taxon>
    </lineage>
</organism>